<dbReference type="InterPro" id="IPR001647">
    <property type="entry name" value="HTH_TetR"/>
</dbReference>
<dbReference type="PRINTS" id="PR00455">
    <property type="entry name" value="HTHTETR"/>
</dbReference>
<evidence type="ECO:0000259" key="5">
    <source>
        <dbReference type="PROSITE" id="PS50977"/>
    </source>
</evidence>
<keyword evidence="7" id="KW-1185">Reference proteome</keyword>
<dbReference type="Gene3D" id="1.10.357.10">
    <property type="entry name" value="Tetracycline Repressor, domain 2"/>
    <property type="match status" value="1"/>
</dbReference>
<dbReference type="AlphaFoldDB" id="A0A1M5IC36"/>
<dbReference type="PANTHER" id="PTHR47506">
    <property type="entry name" value="TRANSCRIPTIONAL REGULATORY PROTEIN"/>
    <property type="match status" value="1"/>
</dbReference>
<keyword evidence="3" id="KW-0804">Transcription</keyword>
<keyword evidence="2 4" id="KW-0238">DNA-binding</keyword>
<protein>
    <submittedName>
        <fullName evidence="6">Transcriptional regulator, TetR family</fullName>
    </submittedName>
</protein>
<dbReference type="Pfam" id="PF00440">
    <property type="entry name" value="TetR_N"/>
    <property type="match status" value="1"/>
</dbReference>
<dbReference type="PANTHER" id="PTHR47506:SF3">
    <property type="entry name" value="HTH-TYPE TRANSCRIPTIONAL REGULATOR LMRA"/>
    <property type="match status" value="1"/>
</dbReference>
<accession>A0A1M5IC36</accession>
<dbReference type="STRING" id="1073325.SAMN05444483_10786"/>
<dbReference type="Proteomes" id="UP000183945">
    <property type="component" value="Unassembled WGS sequence"/>
</dbReference>
<organism evidence="6 7">
    <name type="scientific">Salegentibacter echinorum</name>
    <dbReference type="NCBI Taxonomy" id="1073325"/>
    <lineage>
        <taxon>Bacteria</taxon>
        <taxon>Pseudomonadati</taxon>
        <taxon>Bacteroidota</taxon>
        <taxon>Flavobacteriia</taxon>
        <taxon>Flavobacteriales</taxon>
        <taxon>Flavobacteriaceae</taxon>
        <taxon>Salegentibacter</taxon>
    </lineage>
</organism>
<dbReference type="EMBL" id="FQVT01000007">
    <property type="protein sequence ID" value="SHG25866.1"/>
    <property type="molecule type" value="Genomic_DNA"/>
</dbReference>
<gene>
    <name evidence="6" type="ORF">SAMN05444483_10786</name>
</gene>
<dbReference type="PROSITE" id="PS50977">
    <property type="entry name" value="HTH_TETR_2"/>
    <property type="match status" value="1"/>
</dbReference>
<evidence type="ECO:0000256" key="2">
    <source>
        <dbReference type="ARBA" id="ARBA00023125"/>
    </source>
</evidence>
<dbReference type="GO" id="GO:0003677">
    <property type="term" value="F:DNA binding"/>
    <property type="evidence" value="ECO:0007669"/>
    <property type="project" value="UniProtKB-UniRule"/>
</dbReference>
<feature type="domain" description="HTH tetR-type" evidence="5">
    <location>
        <begin position="2"/>
        <end position="62"/>
    </location>
</feature>
<reference evidence="7" key="1">
    <citation type="submission" date="2016-11" db="EMBL/GenBank/DDBJ databases">
        <authorList>
            <person name="Varghese N."/>
            <person name="Submissions S."/>
        </authorList>
    </citation>
    <scope>NUCLEOTIDE SEQUENCE [LARGE SCALE GENOMIC DNA]</scope>
    <source>
        <strain evidence="7">DSM 24579</strain>
    </source>
</reference>
<dbReference type="RefSeq" id="WP_175545959.1">
    <property type="nucleotide sequence ID" value="NZ_FQVT01000007.1"/>
</dbReference>
<evidence type="ECO:0000256" key="3">
    <source>
        <dbReference type="ARBA" id="ARBA00023163"/>
    </source>
</evidence>
<name>A0A1M5IC36_SALEC</name>
<keyword evidence="1" id="KW-0805">Transcription regulation</keyword>
<sequence length="183" mass="21170">MTKKELEVLNASKAIFVKYGYTKTTMNDIAEAVGISRPGLYLIYPKKEEIFKALILMLSQELSAEVKKRNAKLKEPLLKLREVMNIWVVETYTWLNQSPESAELYENEFSFTRNCMQKSTDLFISDLEEVLKLFPHKSFNNDIEPRDVAVIISSAVIGIKKQVDDLDDLKRHIDLLIRICIKI</sequence>
<evidence type="ECO:0000313" key="7">
    <source>
        <dbReference type="Proteomes" id="UP000183945"/>
    </source>
</evidence>
<dbReference type="SUPFAM" id="SSF46689">
    <property type="entry name" value="Homeodomain-like"/>
    <property type="match status" value="1"/>
</dbReference>
<feature type="DNA-binding region" description="H-T-H motif" evidence="4">
    <location>
        <begin position="25"/>
        <end position="44"/>
    </location>
</feature>
<proteinExistence type="predicted"/>
<dbReference type="InterPro" id="IPR009057">
    <property type="entry name" value="Homeodomain-like_sf"/>
</dbReference>
<evidence type="ECO:0000313" key="6">
    <source>
        <dbReference type="EMBL" id="SHG25866.1"/>
    </source>
</evidence>
<evidence type="ECO:0000256" key="4">
    <source>
        <dbReference type="PROSITE-ProRule" id="PRU00335"/>
    </source>
</evidence>
<evidence type="ECO:0000256" key="1">
    <source>
        <dbReference type="ARBA" id="ARBA00023015"/>
    </source>
</evidence>